<evidence type="ECO:0000313" key="2">
    <source>
        <dbReference type="Proteomes" id="UP000241394"/>
    </source>
</evidence>
<accession>A0A2R6QXB4</accession>
<dbReference type="Gramene" id="PSS16359">
    <property type="protein sequence ID" value="PSS16359"/>
    <property type="gene ID" value="CEY00_Acc13927"/>
</dbReference>
<reference evidence="1 2" key="1">
    <citation type="submission" date="2017-07" db="EMBL/GenBank/DDBJ databases">
        <title>An improved, manually edited Actinidia chinensis var. chinensis (kiwifruit) genome highlights the challenges associated with draft genomes and gene prediction in plants.</title>
        <authorList>
            <person name="Pilkington S."/>
            <person name="Crowhurst R."/>
            <person name="Hilario E."/>
            <person name="Nardozza S."/>
            <person name="Fraser L."/>
            <person name="Peng Y."/>
            <person name="Gunaseelan K."/>
            <person name="Simpson R."/>
            <person name="Tahir J."/>
            <person name="Deroles S."/>
            <person name="Templeton K."/>
            <person name="Luo Z."/>
            <person name="Davy M."/>
            <person name="Cheng C."/>
            <person name="Mcneilage M."/>
            <person name="Scaglione D."/>
            <person name="Liu Y."/>
            <person name="Zhang Q."/>
            <person name="Datson P."/>
            <person name="De Silva N."/>
            <person name="Gardiner S."/>
            <person name="Bassett H."/>
            <person name="Chagne D."/>
            <person name="Mccallum J."/>
            <person name="Dzierzon H."/>
            <person name="Deng C."/>
            <person name="Wang Y.-Y."/>
            <person name="Barron N."/>
            <person name="Manako K."/>
            <person name="Bowen J."/>
            <person name="Foster T."/>
            <person name="Erridge Z."/>
            <person name="Tiffin H."/>
            <person name="Waite C."/>
            <person name="Davies K."/>
            <person name="Grierson E."/>
            <person name="Laing W."/>
            <person name="Kirk R."/>
            <person name="Chen X."/>
            <person name="Wood M."/>
            <person name="Montefiori M."/>
            <person name="Brummell D."/>
            <person name="Schwinn K."/>
            <person name="Catanach A."/>
            <person name="Fullerton C."/>
            <person name="Li D."/>
            <person name="Meiyalaghan S."/>
            <person name="Nieuwenhuizen N."/>
            <person name="Read N."/>
            <person name="Prakash R."/>
            <person name="Hunter D."/>
            <person name="Zhang H."/>
            <person name="Mckenzie M."/>
            <person name="Knabel M."/>
            <person name="Harris A."/>
            <person name="Allan A."/>
            <person name="Chen A."/>
            <person name="Janssen B."/>
            <person name="Plunkett B."/>
            <person name="Dwamena C."/>
            <person name="Voogd C."/>
            <person name="Leif D."/>
            <person name="Lafferty D."/>
            <person name="Souleyre E."/>
            <person name="Varkonyi-Gasic E."/>
            <person name="Gambi F."/>
            <person name="Hanley J."/>
            <person name="Yao J.-L."/>
            <person name="Cheung J."/>
            <person name="David K."/>
            <person name="Warren B."/>
            <person name="Marsh K."/>
            <person name="Snowden K."/>
            <person name="Lin-Wang K."/>
            <person name="Brian L."/>
            <person name="Martinez-Sanchez M."/>
            <person name="Wang M."/>
            <person name="Ileperuma N."/>
            <person name="Macnee N."/>
            <person name="Campin R."/>
            <person name="Mcatee P."/>
            <person name="Drummond R."/>
            <person name="Espley R."/>
            <person name="Ireland H."/>
            <person name="Wu R."/>
            <person name="Atkinson R."/>
            <person name="Karunairetnam S."/>
            <person name="Bulley S."/>
            <person name="Chunkath S."/>
            <person name="Hanley Z."/>
            <person name="Storey R."/>
            <person name="Thrimawithana A."/>
            <person name="Thomson S."/>
            <person name="David C."/>
            <person name="Testolin R."/>
        </authorList>
    </citation>
    <scope>NUCLEOTIDE SEQUENCE [LARGE SCALE GENOMIC DNA]</scope>
    <source>
        <strain evidence="2">cv. Red5</strain>
        <tissue evidence="1">Young leaf</tissue>
    </source>
</reference>
<dbReference type="SUPFAM" id="SSF81383">
    <property type="entry name" value="F-box domain"/>
    <property type="match status" value="1"/>
</dbReference>
<comment type="caution">
    <text evidence="1">The sequence shown here is derived from an EMBL/GenBank/DDBJ whole genome shotgun (WGS) entry which is preliminary data.</text>
</comment>
<dbReference type="AlphaFoldDB" id="A0A2R6QXB4"/>
<dbReference type="OMA" id="ERINEFW"/>
<dbReference type="OrthoDB" id="1094363at2759"/>
<dbReference type="InterPro" id="IPR011043">
    <property type="entry name" value="Gal_Oxase/kelch_b-propeller"/>
</dbReference>
<dbReference type="InParanoid" id="A0A2R6QXB4"/>
<dbReference type="PANTHER" id="PTHR35546">
    <property type="entry name" value="F-BOX PROTEIN INTERACTION DOMAIN PROTEIN-RELATED"/>
    <property type="match status" value="1"/>
</dbReference>
<dbReference type="STRING" id="1590841.A0A2R6QXB4"/>
<protein>
    <submittedName>
        <fullName evidence="1">F-box/kelch-repeat protein</fullName>
    </submittedName>
</protein>
<dbReference type="PANTHER" id="PTHR35546:SF98">
    <property type="entry name" value="F-BOX PROTEIN INTERACTION DOMAIN CONTAINING PROTEIN"/>
    <property type="match status" value="1"/>
</dbReference>
<keyword evidence="2" id="KW-1185">Reference proteome</keyword>
<dbReference type="EMBL" id="NKQK01000012">
    <property type="protein sequence ID" value="PSS16359.1"/>
    <property type="molecule type" value="Genomic_DNA"/>
</dbReference>
<dbReference type="InterPro" id="IPR055290">
    <property type="entry name" value="At3g26010-like"/>
</dbReference>
<name>A0A2R6QXB4_ACTCC</name>
<dbReference type="SUPFAM" id="SSF50965">
    <property type="entry name" value="Galactose oxidase, central domain"/>
    <property type="match status" value="1"/>
</dbReference>
<dbReference type="InterPro" id="IPR036047">
    <property type="entry name" value="F-box-like_dom_sf"/>
</dbReference>
<proteinExistence type="predicted"/>
<evidence type="ECO:0000313" key="1">
    <source>
        <dbReference type="EMBL" id="PSS16359.1"/>
    </source>
</evidence>
<reference evidence="2" key="2">
    <citation type="journal article" date="2018" name="BMC Genomics">
        <title>A manually annotated Actinidia chinensis var. chinensis (kiwifruit) genome highlights the challenges associated with draft genomes and gene prediction in plants.</title>
        <authorList>
            <person name="Pilkington S.M."/>
            <person name="Crowhurst R."/>
            <person name="Hilario E."/>
            <person name="Nardozza S."/>
            <person name="Fraser L."/>
            <person name="Peng Y."/>
            <person name="Gunaseelan K."/>
            <person name="Simpson R."/>
            <person name="Tahir J."/>
            <person name="Deroles S.C."/>
            <person name="Templeton K."/>
            <person name="Luo Z."/>
            <person name="Davy M."/>
            <person name="Cheng C."/>
            <person name="McNeilage M."/>
            <person name="Scaglione D."/>
            <person name="Liu Y."/>
            <person name="Zhang Q."/>
            <person name="Datson P."/>
            <person name="De Silva N."/>
            <person name="Gardiner S.E."/>
            <person name="Bassett H."/>
            <person name="Chagne D."/>
            <person name="McCallum J."/>
            <person name="Dzierzon H."/>
            <person name="Deng C."/>
            <person name="Wang Y.Y."/>
            <person name="Barron L."/>
            <person name="Manako K."/>
            <person name="Bowen J."/>
            <person name="Foster T.M."/>
            <person name="Erridge Z.A."/>
            <person name="Tiffin H."/>
            <person name="Waite C.N."/>
            <person name="Davies K.M."/>
            <person name="Grierson E.P."/>
            <person name="Laing W.A."/>
            <person name="Kirk R."/>
            <person name="Chen X."/>
            <person name="Wood M."/>
            <person name="Montefiori M."/>
            <person name="Brummell D.A."/>
            <person name="Schwinn K.E."/>
            <person name="Catanach A."/>
            <person name="Fullerton C."/>
            <person name="Li D."/>
            <person name="Meiyalaghan S."/>
            <person name="Nieuwenhuizen N."/>
            <person name="Read N."/>
            <person name="Prakash R."/>
            <person name="Hunter D."/>
            <person name="Zhang H."/>
            <person name="McKenzie M."/>
            <person name="Knabel M."/>
            <person name="Harris A."/>
            <person name="Allan A.C."/>
            <person name="Gleave A."/>
            <person name="Chen A."/>
            <person name="Janssen B.J."/>
            <person name="Plunkett B."/>
            <person name="Ampomah-Dwamena C."/>
            <person name="Voogd C."/>
            <person name="Leif D."/>
            <person name="Lafferty D."/>
            <person name="Souleyre E.J.F."/>
            <person name="Varkonyi-Gasic E."/>
            <person name="Gambi F."/>
            <person name="Hanley J."/>
            <person name="Yao J.L."/>
            <person name="Cheung J."/>
            <person name="David K.M."/>
            <person name="Warren B."/>
            <person name="Marsh K."/>
            <person name="Snowden K.C."/>
            <person name="Lin-Wang K."/>
            <person name="Brian L."/>
            <person name="Martinez-Sanchez M."/>
            <person name="Wang M."/>
            <person name="Ileperuma N."/>
            <person name="Macnee N."/>
            <person name="Campin R."/>
            <person name="McAtee P."/>
            <person name="Drummond R.S.M."/>
            <person name="Espley R.V."/>
            <person name="Ireland H.S."/>
            <person name="Wu R."/>
            <person name="Atkinson R.G."/>
            <person name="Karunairetnam S."/>
            <person name="Bulley S."/>
            <person name="Chunkath S."/>
            <person name="Hanley Z."/>
            <person name="Storey R."/>
            <person name="Thrimawithana A.H."/>
            <person name="Thomson S."/>
            <person name="David C."/>
            <person name="Testolin R."/>
            <person name="Huang H."/>
            <person name="Hellens R.P."/>
            <person name="Schaffer R.J."/>
        </authorList>
    </citation>
    <scope>NUCLEOTIDE SEQUENCE [LARGE SCALE GENOMIC DNA]</scope>
    <source>
        <strain evidence="2">cv. Red5</strain>
    </source>
</reference>
<dbReference type="FunCoup" id="A0A2R6QXB4">
    <property type="interactions" value="37"/>
</dbReference>
<dbReference type="Proteomes" id="UP000241394">
    <property type="component" value="Chromosome LG12"/>
</dbReference>
<sequence length="402" mass="45585">MDSTAYMDKLTDDLLVAIISYLPFKYAARCKYVDKRFEALISHHPFCAKPITLLFHFSSQSPKIFYNIPLNPPPMITLGPEVTLPLIASISDSCLGLILLQFPHHKLLCVSNPLTKAYHIFPYPTDFVAHAELETDTVTGWSSCGHPHAGLIVNSTTTFKCPNQYKVVAIGERINEFWQVQYEFHIFSPSTNSWKKLCTSSPYRNSKLLDGQGPPIYLEGSGCLHWLRAYGDIVAVDTHKESCRIISKPRDLEFGSTPKLGVSQGRMVLISALKQDIVIRDLYDYENNRWRVRTRIPTIATPMNNDYWNGIPVSFDHERLLFQIRACREDGEIHAYDMSTNVWTKMGLVDRKMDCIQVFVPYVPTFAKVSTIVGNVKLPDKIIESISELNNLVSVSLGAYGW</sequence>
<gene>
    <name evidence="1" type="ORF">CEY00_Acc13927</name>
</gene>
<organism evidence="1 2">
    <name type="scientific">Actinidia chinensis var. chinensis</name>
    <name type="common">Chinese soft-hair kiwi</name>
    <dbReference type="NCBI Taxonomy" id="1590841"/>
    <lineage>
        <taxon>Eukaryota</taxon>
        <taxon>Viridiplantae</taxon>
        <taxon>Streptophyta</taxon>
        <taxon>Embryophyta</taxon>
        <taxon>Tracheophyta</taxon>
        <taxon>Spermatophyta</taxon>
        <taxon>Magnoliopsida</taxon>
        <taxon>eudicotyledons</taxon>
        <taxon>Gunneridae</taxon>
        <taxon>Pentapetalae</taxon>
        <taxon>asterids</taxon>
        <taxon>Ericales</taxon>
        <taxon>Actinidiaceae</taxon>
        <taxon>Actinidia</taxon>
    </lineage>
</organism>